<sequence>MLTLRLFQATDMAALIAAVSDARMLMQFAGPHYHYPLTTAQIQADVDDGAVVLFSFIDANGRVVGHAQIKNLTDSFLLRRILIWDASFRGQGWGKWLVEQLLDEGFRCFAHDMAELNVFEGNVAARRCYQKVGFQIRPANSKTVTLEGETWRSLNMVLSRATYLKNSIHT</sequence>
<dbReference type="PROSITE" id="PS51186">
    <property type="entry name" value="GNAT"/>
    <property type="match status" value="1"/>
</dbReference>
<evidence type="ECO:0000259" key="1">
    <source>
        <dbReference type="PROSITE" id="PS51186"/>
    </source>
</evidence>
<dbReference type="PANTHER" id="PTHR43415">
    <property type="entry name" value="SPERMIDINE N(1)-ACETYLTRANSFERASE"/>
    <property type="match status" value="1"/>
</dbReference>
<dbReference type="EMBL" id="CP091511">
    <property type="protein sequence ID" value="UOO89333.1"/>
    <property type="molecule type" value="Genomic_DNA"/>
</dbReference>
<name>A0ABY4E0N3_9NEIS</name>
<dbReference type="InterPro" id="IPR016181">
    <property type="entry name" value="Acyl_CoA_acyltransferase"/>
</dbReference>
<evidence type="ECO:0000313" key="3">
    <source>
        <dbReference type="Proteomes" id="UP000832011"/>
    </source>
</evidence>
<dbReference type="SUPFAM" id="SSF55729">
    <property type="entry name" value="Acyl-CoA N-acyltransferases (Nat)"/>
    <property type="match status" value="1"/>
</dbReference>
<dbReference type="PANTHER" id="PTHR43415:SF3">
    <property type="entry name" value="GNAT-FAMILY ACETYLTRANSFERASE"/>
    <property type="match status" value="1"/>
</dbReference>
<reference evidence="2 3" key="1">
    <citation type="journal article" date="2022" name="Res Sq">
        <title>Evolution of multicellular longitudinally dividing oral cavity symbionts (Neisseriaceae).</title>
        <authorList>
            <person name="Nyongesa S."/>
            <person name="Weber P."/>
            <person name="Bernet E."/>
            <person name="Pullido F."/>
            <person name="Nieckarz M."/>
            <person name="Delaby M."/>
            <person name="Nieves C."/>
            <person name="Viehboeck T."/>
            <person name="Krause N."/>
            <person name="Rivera-Millot A."/>
            <person name="Nakamura A."/>
            <person name="Vischer N."/>
            <person name="VanNieuwenhze M."/>
            <person name="Brun Y."/>
            <person name="Cava F."/>
            <person name="Bulgheresi S."/>
            <person name="Veyrier F."/>
        </authorList>
    </citation>
    <scope>NUCLEOTIDE SEQUENCE [LARGE SCALE GENOMIC DNA]</scope>
    <source>
        <strain evidence="2 3">SN4</strain>
    </source>
</reference>
<dbReference type="Gene3D" id="3.40.630.30">
    <property type="match status" value="1"/>
</dbReference>
<proteinExistence type="predicted"/>
<accession>A0ABY4E0N3</accession>
<dbReference type="Pfam" id="PF00583">
    <property type="entry name" value="Acetyltransf_1"/>
    <property type="match status" value="1"/>
</dbReference>
<evidence type="ECO:0000313" key="2">
    <source>
        <dbReference type="EMBL" id="UOO89333.1"/>
    </source>
</evidence>
<dbReference type="InterPro" id="IPR000182">
    <property type="entry name" value="GNAT_dom"/>
</dbReference>
<dbReference type="RefSeq" id="WP_058357032.1">
    <property type="nucleotide sequence ID" value="NZ_CABKVG010000010.1"/>
</dbReference>
<keyword evidence="3" id="KW-1185">Reference proteome</keyword>
<organism evidence="2 3">
    <name type="scientific">Vitreoscilla massiliensis</name>
    <dbReference type="NCBI Taxonomy" id="1689272"/>
    <lineage>
        <taxon>Bacteria</taxon>
        <taxon>Pseudomonadati</taxon>
        <taxon>Pseudomonadota</taxon>
        <taxon>Betaproteobacteria</taxon>
        <taxon>Neisseriales</taxon>
        <taxon>Neisseriaceae</taxon>
        <taxon>Vitreoscilla</taxon>
    </lineage>
</organism>
<dbReference type="Proteomes" id="UP000832011">
    <property type="component" value="Chromosome"/>
</dbReference>
<gene>
    <name evidence="2" type="ORF">LVJ82_18120</name>
</gene>
<protein>
    <submittedName>
        <fullName evidence="2">GNAT family N-acetyltransferase</fullName>
    </submittedName>
</protein>
<feature type="domain" description="N-acetyltransferase" evidence="1">
    <location>
        <begin position="2"/>
        <end position="161"/>
    </location>
</feature>